<evidence type="ECO:0000256" key="3">
    <source>
        <dbReference type="ARBA" id="ARBA00022630"/>
    </source>
</evidence>
<sequence length="514" mass="56936">MSKEFTIEEVKKHSKEGDLWVIIDSRVYDLSKFAGMHPGGLSVLLDEEVAGQDATEAFYSLHRQEVLAKPQFKRLNIGSIAGQSPQIVPRPAGALSNVPYAEPTWLTKGYYSPYYKEHHLKFQLAYRKFVEEVIVPEGQLREEDGKRASQAVFDKMAELNVIAMRLGPGPHLKGLTLMGGIVKPEEFDYFHELIMGQEMSRAHARGFNDGLGGGTYIGLPPIINFGQPAVRDRVMKEVFAGKKLCALAITEAFAGSDVAGLKCHAKSVEGGWIVTGTKKWITNGTFADYFSVGCRSDKGGLTMLMIERGPGVETKPIKTPYSSTAGTAYVTFDNVFVPKENLLGQENKGLHVILSNFNHERWGMTTASVSAQRMIVEECLKWVTQRQVFGKPLHSQAVIRAKLAAMISRVESAQNWLESVTYQMNHMKYKDQAEYLAGPIALLKKYATETAQETARDAVQVFGGRGITKTGMGRFIEHYHRTVPFDAVLGGAEDVLGDLGVRQALRKMPKTARL</sequence>
<dbReference type="InterPro" id="IPR009100">
    <property type="entry name" value="AcylCoA_DH/oxidase_NM_dom_sf"/>
</dbReference>
<dbReference type="AlphaFoldDB" id="A0A8H5BQT8"/>
<dbReference type="GO" id="GO:0005737">
    <property type="term" value="C:cytoplasm"/>
    <property type="evidence" value="ECO:0007669"/>
    <property type="project" value="TreeGrafter"/>
</dbReference>
<dbReference type="PROSITE" id="PS00072">
    <property type="entry name" value="ACYL_COA_DH_1"/>
    <property type="match status" value="1"/>
</dbReference>
<comment type="cofactor">
    <cofactor evidence="1">
        <name>FAD</name>
        <dbReference type="ChEBI" id="CHEBI:57692"/>
    </cofactor>
</comment>
<dbReference type="SUPFAM" id="SSF56645">
    <property type="entry name" value="Acyl-CoA dehydrogenase NM domain-like"/>
    <property type="match status" value="1"/>
</dbReference>
<dbReference type="InterPro" id="IPR050741">
    <property type="entry name" value="Acyl-CoA_dehydrogenase"/>
</dbReference>
<accession>A0A8H5BQT8</accession>
<dbReference type="InterPro" id="IPR009075">
    <property type="entry name" value="AcylCo_DH/oxidase_C"/>
</dbReference>
<dbReference type="GO" id="GO:0003995">
    <property type="term" value="F:acyl-CoA dehydrogenase activity"/>
    <property type="evidence" value="ECO:0007669"/>
    <property type="project" value="InterPro"/>
</dbReference>
<evidence type="ECO:0000256" key="2">
    <source>
        <dbReference type="ARBA" id="ARBA00009347"/>
    </source>
</evidence>
<evidence type="ECO:0000256" key="4">
    <source>
        <dbReference type="ARBA" id="ARBA00022827"/>
    </source>
</evidence>
<dbReference type="InterPro" id="IPR036400">
    <property type="entry name" value="Cyt_B5-like_heme/steroid_sf"/>
</dbReference>
<feature type="domain" description="Cytochrome b5 heme-binding" evidence="6">
    <location>
        <begin position="2"/>
        <end position="81"/>
    </location>
</feature>
<dbReference type="Gene3D" id="3.10.120.10">
    <property type="entry name" value="Cytochrome b5-like heme/steroid binding domain"/>
    <property type="match status" value="1"/>
</dbReference>
<evidence type="ECO:0000313" key="7">
    <source>
        <dbReference type="EMBL" id="KAF5327827.1"/>
    </source>
</evidence>
<dbReference type="SMART" id="SM01117">
    <property type="entry name" value="Cyt-b5"/>
    <property type="match status" value="1"/>
</dbReference>
<keyword evidence="5" id="KW-0560">Oxidoreductase</keyword>
<dbReference type="SUPFAM" id="SSF47203">
    <property type="entry name" value="Acyl-CoA dehydrogenase C-terminal domain-like"/>
    <property type="match status" value="1"/>
</dbReference>
<dbReference type="InterPro" id="IPR037069">
    <property type="entry name" value="AcylCoA_DH/ox_N_sf"/>
</dbReference>
<dbReference type="SUPFAM" id="SSF55856">
    <property type="entry name" value="Cytochrome b5-like heme/steroid binding domain"/>
    <property type="match status" value="1"/>
</dbReference>
<comment type="similarity">
    <text evidence="2">Belongs to the acyl-CoA dehydrogenase family.</text>
</comment>
<proteinExistence type="inferred from homology"/>
<evidence type="ECO:0000256" key="5">
    <source>
        <dbReference type="ARBA" id="ARBA00023002"/>
    </source>
</evidence>
<dbReference type="Pfam" id="PF00441">
    <property type="entry name" value="Acyl-CoA_dh_1"/>
    <property type="match status" value="1"/>
</dbReference>
<dbReference type="Proteomes" id="UP000567179">
    <property type="component" value="Unassembled WGS sequence"/>
</dbReference>
<dbReference type="Pfam" id="PF02771">
    <property type="entry name" value="Acyl-CoA_dh_N"/>
    <property type="match status" value="1"/>
</dbReference>
<dbReference type="OrthoDB" id="2588832at2759"/>
<dbReference type="PANTHER" id="PTHR48083">
    <property type="entry name" value="MEDIUM-CHAIN SPECIFIC ACYL-COA DEHYDROGENASE, MITOCHONDRIAL-RELATED"/>
    <property type="match status" value="1"/>
</dbReference>
<protein>
    <recommendedName>
        <fullName evidence="6">Cytochrome b5 heme-binding domain-containing protein</fullName>
    </recommendedName>
</protein>
<keyword evidence="3" id="KW-0285">Flavoprotein</keyword>
<comment type="caution">
    <text evidence="7">The sequence shown here is derived from an EMBL/GenBank/DDBJ whole genome shotgun (WGS) entry which is preliminary data.</text>
</comment>
<dbReference type="InterPro" id="IPR006091">
    <property type="entry name" value="Acyl-CoA_Oxase/DH_mid-dom"/>
</dbReference>
<dbReference type="InterPro" id="IPR001199">
    <property type="entry name" value="Cyt_B5-like_heme/steroid-bd"/>
</dbReference>
<dbReference type="InterPro" id="IPR046373">
    <property type="entry name" value="Acyl-CoA_Oxase/DH_mid-dom_sf"/>
</dbReference>
<dbReference type="PANTHER" id="PTHR48083:SF28">
    <property type="entry name" value="ACYL-COA DEHYDROGENASE FAMILY PROTEIN (AFU_ORTHOLOGUE AFUA_6G10880)-RELATED"/>
    <property type="match status" value="1"/>
</dbReference>
<dbReference type="InterPro" id="IPR006089">
    <property type="entry name" value="Acyl-CoA_DH_CS"/>
</dbReference>
<dbReference type="Pfam" id="PF00173">
    <property type="entry name" value="Cyt-b5"/>
    <property type="match status" value="1"/>
</dbReference>
<dbReference type="Pfam" id="PF02770">
    <property type="entry name" value="Acyl-CoA_dh_M"/>
    <property type="match status" value="1"/>
</dbReference>
<dbReference type="Gene3D" id="2.40.110.10">
    <property type="entry name" value="Butyryl-CoA Dehydrogenase, subunit A, domain 2"/>
    <property type="match status" value="1"/>
</dbReference>
<dbReference type="Gene3D" id="1.20.140.10">
    <property type="entry name" value="Butyryl-CoA Dehydrogenase, subunit A, domain 3"/>
    <property type="match status" value="1"/>
</dbReference>
<keyword evidence="4" id="KW-0274">FAD</keyword>
<dbReference type="Gene3D" id="1.10.540.10">
    <property type="entry name" value="Acyl-CoA dehydrogenase/oxidase, N-terminal domain"/>
    <property type="match status" value="1"/>
</dbReference>
<organism evidence="7 8">
    <name type="scientific">Psilocybe cf. subviscida</name>
    <dbReference type="NCBI Taxonomy" id="2480587"/>
    <lineage>
        <taxon>Eukaryota</taxon>
        <taxon>Fungi</taxon>
        <taxon>Dikarya</taxon>
        <taxon>Basidiomycota</taxon>
        <taxon>Agaricomycotina</taxon>
        <taxon>Agaricomycetes</taxon>
        <taxon>Agaricomycetidae</taxon>
        <taxon>Agaricales</taxon>
        <taxon>Agaricineae</taxon>
        <taxon>Strophariaceae</taxon>
        <taxon>Psilocybe</taxon>
    </lineage>
</organism>
<reference evidence="7 8" key="1">
    <citation type="journal article" date="2020" name="ISME J.">
        <title>Uncovering the hidden diversity of litter-decomposition mechanisms in mushroom-forming fungi.</title>
        <authorList>
            <person name="Floudas D."/>
            <person name="Bentzer J."/>
            <person name="Ahren D."/>
            <person name="Johansson T."/>
            <person name="Persson P."/>
            <person name="Tunlid A."/>
        </authorList>
    </citation>
    <scope>NUCLEOTIDE SEQUENCE [LARGE SCALE GENOMIC DNA]</scope>
    <source>
        <strain evidence="7 8">CBS 101986</strain>
    </source>
</reference>
<dbReference type="GO" id="GO:0050660">
    <property type="term" value="F:flavin adenine dinucleotide binding"/>
    <property type="evidence" value="ECO:0007669"/>
    <property type="project" value="InterPro"/>
</dbReference>
<dbReference type="PROSITE" id="PS50255">
    <property type="entry name" value="CYTOCHROME_B5_2"/>
    <property type="match status" value="1"/>
</dbReference>
<evidence type="ECO:0000313" key="8">
    <source>
        <dbReference type="Proteomes" id="UP000567179"/>
    </source>
</evidence>
<dbReference type="InterPro" id="IPR013786">
    <property type="entry name" value="AcylCoA_DH/ox_N"/>
</dbReference>
<evidence type="ECO:0000259" key="6">
    <source>
        <dbReference type="PROSITE" id="PS50255"/>
    </source>
</evidence>
<evidence type="ECO:0000256" key="1">
    <source>
        <dbReference type="ARBA" id="ARBA00001974"/>
    </source>
</evidence>
<keyword evidence="8" id="KW-1185">Reference proteome</keyword>
<dbReference type="InterPro" id="IPR036250">
    <property type="entry name" value="AcylCo_DH-like_C"/>
</dbReference>
<dbReference type="GO" id="GO:0033539">
    <property type="term" value="P:fatty acid beta-oxidation using acyl-CoA dehydrogenase"/>
    <property type="evidence" value="ECO:0007669"/>
    <property type="project" value="TreeGrafter"/>
</dbReference>
<name>A0A8H5BQT8_9AGAR</name>
<gene>
    <name evidence="7" type="ORF">D9619_004931</name>
</gene>
<dbReference type="EMBL" id="JAACJJ010000014">
    <property type="protein sequence ID" value="KAF5327827.1"/>
    <property type="molecule type" value="Genomic_DNA"/>
</dbReference>